<dbReference type="KEGG" id="pchm:VFPPC_03721"/>
<dbReference type="Proteomes" id="UP000078397">
    <property type="component" value="Unassembled WGS sequence"/>
</dbReference>
<feature type="chain" id="PRO_5008102256" description="Peptidase A2 domain-containing protein" evidence="2">
    <location>
        <begin position="28"/>
        <end position="482"/>
    </location>
</feature>
<protein>
    <recommendedName>
        <fullName evidence="5">Peptidase A2 domain-containing protein</fullName>
    </recommendedName>
</protein>
<dbReference type="STRING" id="1380566.A0A179G0J4"/>
<organism evidence="3 4">
    <name type="scientific">Pochonia chlamydosporia 170</name>
    <dbReference type="NCBI Taxonomy" id="1380566"/>
    <lineage>
        <taxon>Eukaryota</taxon>
        <taxon>Fungi</taxon>
        <taxon>Dikarya</taxon>
        <taxon>Ascomycota</taxon>
        <taxon>Pezizomycotina</taxon>
        <taxon>Sordariomycetes</taxon>
        <taxon>Hypocreomycetidae</taxon>
        <taxon>Hypocreales</taxon>
        <taxon>Clavicipitaceae</taxon>
        <taxon>Pochonia</taxon>
    </lineage>
</organism>
<keyword evidence="2" id="KW-0732">Signal</keyword>
<accession>A0A179G0J4</accession>
<proteinExistence type="predicted"/>
<feature type="region of interest" description="Disordered" evidence="1">
    <location>
        <begin position="112"/>
        <end position="131"/>
    </location>
</feature>
<dbReference type="EMBL" id="LSBJ02000002">
    <property type="protein sequence ID" value="OAQ71424.1"/>
    <property type="molecule type" value="Genomic_DNA"/>
</dbReference>
<keyword evidence="4" id="KW-1185">Reference proteome</keyword>
<dbReference type="RefSeq" id="XP_018147961.1">
    <property type="nucleotide sequence ID" value="XM_018283192.1"/>
</dbReference>
<sequence length="482" mass="53743">MFPQAHIRPLALNLLVLTCSLPLAAQAGPYPDTGITALIPWSQRTDKPTETFTFDETPEARIQFSYDRSIPGGPWTQGPDPTDPTDMTPRWYSFDVDTGTCGIVTNWEKVNLQPSERPEPDPADPTKVTNKGQQYLSSSEILYVGYWVQRQVKFVHSTPVIKTLQPVFAVTEKYENCKRWEERMKYSCDDATRVRVIGSITTLGIGYGRTYDGQPQGTPDKNPLLNIVSIGDTQIDPVPPATPPATFHPGWRINENGVQVGLTQSIWDGPSPRLSWPRFPIFNGPVIQLGTPANTTVPFPPELAGNNPHTPWSELRGAVQFPGARNNRLVDVALLLDTGMGWSSIRVDENLATAVRDSLHLLTDNQIASVTCVGYLVGHGPLHPLFNAFTQTYKYINRGFPEPGVCWTPEFTKVSHDDRPYFVNTGRNVFKVWGFAFDPWNGLVKLQWRGDTCPVRVILELPHIPTTLPGRGSIYDTLTLTH</sequence>
<evidence type="ECO:0000256" key="1">
    <source>
        <dbReference type="SAM" id="MobiDB-lite"/>
    </source>
</evidence>
<dbReference type="GeneID" id="28847186"/>
<feature type="signal peptide" evidence="2">
    <location>
        <begin position="1"/>
        <end position="27"/>
    </location>
</feature>
<gene>
    <name evidence="3" type="ORF">VFPPC_03721</name>
</gene>
<dbReference type="AlphaFoldDB" id="A0A179G0J4"/>
<evidence type="ECO:0000256" key="2">
    <source>
        <dbReference type="SAM" id="SignalP"/>
    </source>
</evidence>
<comment type="caution">
    <text evidence="3">The sequence shown here is derived from an EMBL/GenBank/DDBJ whole genome shotgun (WGS) entry which is preliminary data.</text>
</comment>
<dbReference type="OrthoDB" id="5081174at2759"/>
<evidence type="ECO:0008006" key="5">
    <source>
        <dbReference type="Google" id="ProtNLM"/>
    </source>
</evidence>
<evidence type="ECO:0000313" key="3">
    <source>
        <dbReference type="EMBL" id="OAQ71424.1"/>
    </source>
</evidence>
<name>A0A179G0J4_METCM</name>
<reference evidence="3 4" key="1">
    <citation type="journal article" date="2016" name="PLoS Pathog.">
        <title>Biosynthesis of antibiotic leucinostatins in bio-control fungus Purpureocillium lilacinum and their inhibition on phytophthora revealed by genome mining.</title>
        <authorList>
            <person name="Wang G."/>
            <person name="Liu Z."/>
            <person name="Lin R."/>
            <person name="Li E."/>
            <person name="Mao Z."/>
            <person name="Ling J."/>
            <person name="Yang Y."/>
            <person name="Yin W.B."/>
            <person name="Xie B."/>
        </authorList>
    </citation>
    <scope>NUCLEOTIDE SEQUENCE [LARGE SCALE GENOMIC DNA]</scope>
    <source>
        <strain evidence="3">170</strain>
    </source>
</reference>
<evidence type="ECO:0000313" key="4">
    <source>
        <dbReference type="Proteomes" id="UP000078397"/>
    </source>
</evidence>